<evidence type="ECO:0000256" key="2">
    <source>
        <dbReference type="ARBA" id="ARBA00023180"/>
    </source>
</evidence>
<organism evidence="4 5">
    <name type="scientific">Caenorhabditis elegans</name>
    <dbReference type="NCBI Taxonomy" id="6239"/>
    <lineage>
        <taxon>Eukaryota</taxon>
        <taxon>Metazoa</taxon>
        <taxon>Ecdysozoa</taxon>
        <taxon>Nematoda</taxon>
        <taxon>Chromadorea</taxon>
        <taxon>Rhabditida</taxon>
        <taxon>Rhabditina</taxon>
        <taxon>Rhabditomorpha</taxon>
        <taxon>Rhabditoidea</taxon>
        <taxon>Rhabditidae</taxon>
        <taxon>Peloderinae</taxon>
        <taxon>Caenorhabditis</taxon>
    </lineage>
</organism>
<dbReference type="PeptideAtlas" id="E3W744"/>
<dbReference type="EMBL" id="BX284605">
    <property type="protein sequence ID" value="CBX53315.1"/>
    <property type="molecule type" value="Genomic_DNA"/>
</dbReference>
<sequence>MSNRVVDVNSKKTGTSWKKKLMKIVIWSLAMLSFIAGLVLLGLVAAATISGSKNLPTAEYKWAGCENLGKCQIDGFSTPPLVILSFDGFAKEYLERRIVKSLELIAECGVKADRVYPSFPSKTFPNHYTMVTGLYPESHGITDNYVFDPNLYPELLAMRKHEAKEFYQAEPIWSAYKRLTGNRVHCLFWVGCYYNITGYMPDVSPDYNQELPLKERIDTLIGWLKLPETERPALITAYLHEPDQAGHMQKNVNQELEEVNNYIDILMKALHDENLLECVNLVIVSDHGMQALNNSIEVETIVNMDGLVLSKGVVARIHLNETDRSIDEVAGEIRCKIDGVKVNTINDIPLRKHYSKSKRVGDIIIEGKPGTSFYKSETNLGDHGYDYHNENMHTVMFARGPSFLQNVTVPSFQNVQYMNLWLYLLGLEGTVDNNGTIGFFDSILKNPPIRENKWDSMEECLNFGSAEVLQCDKAEGHDLKKLSLHLENCKEHQNLPIYSKNNCFQSYCENSLIIHKNRQDVRKGVIESLTFSFSRNQSVFENSFSFVNTKYSIECPKLDTKDNFFTAGSEAISKLANAQYKFPSSFMKNIWVPLSIKTDEYLKHYGKLFVLSGLAVDRNLDGIADDEESKEPTHFYRILITCTGNWLSTNPPLCKKYSDTKALAFVFPILNKKTTMDCMDSDAILLDYTSTIEDVENIASFQFQIGALSHQQNVYLRRNITTSLW</sequence>
<proteinExistence type="evidence at protein level"/>
<evidence type="ECO:0000313" key="5">
    <source>
        <dbReference type="Proteomes" id="UP000001940"/>
    </source>
</evidence>
<dbReference type="Pfam" id="PF01663">
    <property type="entry name" value="Phosphodiest"/>
    <property type="match status" value="1"/>
</dbReference>
<dbReference type="GeneID" id="179665"/>
<keyword evidence="5" id="KW-1185">Reference proteome</keyword>
<keyword evidence="2" id="KW-0325">Glycoprotein</keyword>
<evidence type="ECO:0000256" key="3">
    <source>
        <dbReference type="SAM" id="Phobius"/>
    </source>
</evidence>
<dbReference type="SMR" id="E3W744"/>
<dbReference type="InterPro" id="IPR017850">
    <property type="entry name" value="Alkaline_phosphatase_core_sf"/>
</dbReference>
<dbReference type="CTD" id="179665"/>
<dbReference type="AlphaFoldDB" id="E3W744"/>
<dbReference type="Proteomes" id="UP000001940">
    <property type="component" value="Chromosome V"/>
</dbReference>
<dbReference type="Gene3D" id="3.40.720.10">
    <property type="entry name" value="Alkaline Phosphatase, subunit A"/>
    <property type="match status" value="1"/>
</dbReference>
<evidence type="ECO:0000313" key="4">
    <source>
        <dbReference type="EMBL" id="CBX53315.1"/>
    </source>
</evidence>
<dbReference type="WormBase" id="C27A7.3c">
    <property type="protein sequence ID" value="CE45469"/>
    <property type="gene ID" value="WBGene00007755"/>
</dbReference>
<evidence type="ECO:0000313" key="6">
    <source>
        <dbReference type="WormBase" id="C27A7.3c"/>
    </source>
</evidence>
<dbReference type="CDD" id="cd16018">
    <property type="entry name" value="Enpp"/>
    <property type="match status" value="1"/>
</dbReference>
<dbReference type="PANTHER" id="PTHR10151">
    <property type="entry name" value="ECTONUCLEOTIDE PYROPHOSPHATASE/PHOSPHODIESTERASE"/>
    <property type="match status" value="1"/>
</dbReference>
<keyword evidence="7" id="KW-1267">Proteomics identification</keyword>
<accession>E3W744</accession>
<dbReference type="GO" id="GO:0016787">
    <property type="term" value="F:hydrolase activity"/>
    <property type="evidence" value="ECO:0007669"/>
    <property type="project" value="UniProtKB-KW"/>
</dbReference>
<dbReference type="Gene3D" id="3.40.570.10">
    <property type="entry name" value="Extracellular Endonuclease, subunit A"/>
    <property type="match status" value="1"/>
</dbReference>
<feature type="transmembrane region" description="Helical" evidence="3">
    <location>
        <begin position="21"/>
        <end position="47"/>
    </location>
</feature>
<dbReference type="SUPFAM" id="SSF53649">
    <property type="entry name" value="Alkaline phosphatase-like"/>
    <property type="match status" value="1"/>
</dbReference>
<dbReference type="InterPro" id="IPR002591">
    <property type="entry name" value="Phosphodiest/P_Trfase"/>
</dbReference>
<dbReference type="RefSeq" id="NP_001256406.1">
    <property type="nucleotide sequence ID" value="NM_001269477.4"/>
</dbReference>
<evidence type="ECO:0007829" key="7">
    <source>
        <dbReference type="PeptideAtlas" id="E3W744"/>
    </source>
</evidence>
<dbReference type="InterPro" id="IPR044929">
    <property type="entry name" value="DNA/RNA_non-sp_Endonuclease_sf"/>
</dbReference>
<reference evidence="4 5" key="1">
    <citation type="journal article" date="1998" name="Science">
        <title>Genome sequence of the nematode C. elegans: a platform for investigating biology.</title>
        <authorList>
            <consortium name="The C. elegans sequencing consortium"/>
            <person name="Sulson J.E."/>
            <person name="Waterston R."/>
        </authorList>
    </citation>
    <scope>NUCLEOTIDE SEQUENCE [LARGE SCALE GENOMIC DNA]</scope>
    <source>
        <strain evidence="4 5">Bristol N2</strain>
    </source>
</reference>
<dbReference type="OrthoDB" id="415411at2759"/>
<dbReference type="ExpressionAtlas" id="E3W744">
    <property type="expression patterns" value="baseline and differential"/>
</dbReference>
<keyword evidence="3" id="KW-0812">Transmembrane</keyword>
<keyword evidence="3" id="KW-1133">Transmembrane helix</keyword>
<name>E3W744_CAEEL</name>
<protein>
    <submittedName>
        <fullName evidence="4">Ectonucleotide pyrophosphatase/phosphodiesterase C27A7.1</fullName>
    </submittedName>
</protein>
<keyword evidence="1" id="KW-0378">Hydrolase</keyword>
<gene>
    <name evidence="4 6" type="ORF">C27A7.3</name>
    <name evidence="4" type="ORF">CELE_C27A7.3</name>
</gene>
<dbReference type="PANTHER" id="PTHR10151:SF114">
    <property type="entry name" value="ECTONUCLEOTIDE PYROPHOSPHATASE_PHOSPHODIESTERASE C27A7.3"/>
    <property type="match status" value="1"/>
</dbReference>
<keyword evidence="3" id="KW-0472">Membrane</keyword>
<dbReference type="Bgee" id="WBGene00007755">
    <property type="expression patterns" value="Expressed in adult organism and 1 other cell type or tissue"/>
</dbReference>
<dbReference type="Gene3D" id="3.30.1360.180">
    <property type="match status" value="1"/>
</dbReference>
<dbReference type="AGR" id="WB:WBGene00007755"/>
<evidence type="ECO:0000256" key="1">
    <source>
        <dbReference type="ARBA" id="ARBA00022801"/>
    </source>
</evidence>